<dbReference type="AlphaFoldDB" id="A0A1G8IDT1"/>
<reference evidence="1 2" key="1">
    <citation type="submission" date="2016-10" db="EMBL/GenBank/DDBJ databases">
        <authorList>
            <person name="de Groot N.N."/>
        </authorList>
    </citation>
    <scope>NUCLEOTIDE SEQUENCE [LARGE SCALE GENOMIC DNA]</scope>
    <source>
        <strain evidence="1 2">DSM 44892</strain>
    </source>
</reference>
<dbReference type="InterPro" id="IPR045057">
    <property type="entry name" value="Gcn5-rel_NAT"/>
</dbReference>
<dbReference type="RefSeq" id="WP_072737346.1">
    <property type="nucleotide sequence ID" value="NZ_CP048813.1"/>
</dbReference>
<dbReference type="SUPFAM" id="SSF55729">
    <property type="entry name" value="Acyl-CoA N-acyltransferases (Nat)"/>
    <property type="match status" value="1"/>
</dbReference>
<dbReference type="OrthoDB" id="5405911at2"/>
<name>A0A1G8IDT1_9NOCA</name>
<dbReference type="Gene3D" id="3.40.630.30">
    <property type="match status" value="1"/>
</dbReference>
<dbReference type="PANTHER" id="PTHR31435:SF10">
    <property type="entry name" value="BSR4717 PROTEIN"/>
    <property type="match status" value="1"/>
</dbReference>
<sequence length="108" mass="12067">MTDAKVVHAEALHRYEIHSDDHLAGFTQYVDSGDQRIFFHTEVGEEFSGQGLAGILVQEALANTITAGKRIVPVCPYVKKYLEKHDAYADHVDPVTREALDVVRESTK</sequence>
<organism evidence="1 2">
    <name type="scientific">Rhodococcus triatomae</name>
    <dbReference type="NCBI Taxonomy" id="300028"/>
    <lineage>
        <taxon>Bacteria</taxon>
        <taxon>Bacillati</taxon>
        <taxon>Actinomycetota</taxon>
        <taxon>Actinomycetes</taxon>
        <taxon>Mycobacteriales</taxon>
        <taxon>Nocardiaceae</taxon>
        <taxon>Rhodococcus</taxon>
    </lineage>
</organism>
<accession>A0A1G8IDT1</accession>
<proteinExistence type="predicted"/>
<evidence type="ECO:0000313" key="1">
    <source>
        <dbReference type="EMBL" id="SDI17043.1"/>
    </source>
</evidence>
<dbReference type="InterPro" id="IPR016181">
    <property type="entry name" value="Acyl_CoA_acyltransferase"/>
</dbReference>
<keyword evidence="2" id="KW-1185">Reference proteome</keyword>
<dbReference type="PROSITE" id="PS51729">
    <property type="entry name" value="GNAT_YJDJ"/>
    <property type="match status" value="1"/>
</dbReference>
<dbReference type="PANTHER" id="PTHR31435">
    <property type="entry name" value="PROTEIN NATD1"/>
    <property type="match status" value="1"/>
</dbReference>
<dbReference type="Proteomes" id="UP000183263">
    <property type="component" value="Unassembled WGS sequence"/>
</dbReference>
<gene>
    <name evidence="1" type="ORF">SAMN05444695_105246</name>
</gene>
<protein>
    <submittedName>
        <fullName evidence="1">Uncharacterized protein</fullName>
    </submittedName>
</protein>
<dbReference type="InterPro" id="IPR031165">
    <property type="entry name" value="GNAT_YJDJ"/>
</dbReference>
<evidence type="ECO:0000313" key="2">
    <source>
        <dbReference type="Proteomes" id="UP000183263"/>
    </source>
</evidence>
<dbReference type="Pfam" id="PF14542">
    <property type="entry name" value="Acetyltransf_CG"/>
    <property type="match status" value="1"/>
</dbReference>
<dbReference type="EMBL" id="FNDN01000005">
    <property type="protein sequence ID" value="SDI17043.1"/>
    <property type="molecule type" value="Genomic_DNA"/>
</dbReference>